<proteinExistence type="predicted"/>
<dbReference type="InterPro" id="IPR000182">
    <property type="entry name" value="GNAT_dom"/>
</dbReference>
<name>A0A9W7XIR0_9FUNG</name>
<evidence type="ECO:0000313" key="3">
    <source>
        <dbReference type="Proteomes" id="UP001145021"/>
    </source>
</evidence>
<feature type="domain" description="N-acetyltransferase" evidence="1">
    <location>
        <begin position="146"/>
        <end position="296"/>
    </location>
</feature>
<dbReference type="SUPFAM" id="SSF55729">
    <property type="entry name" value="Acyl-CoA N-acyltransferases (Nat)"/>
    <property type="match status" value="1"/>
</dbReference>
<protein>
    <recommendedName>
        <fullName evidence="1">N-acetyltransferase domain-containing protein</fullName>
    </recommendedName>
</protein>
<dbReference type="EMBL" id="JANBOH010000104">
    <property type="protein sequence ID" value="KAJ1645477.1"/>
    <property type="molecule type" value="Genomic_DNA"/>
</dbReference>
<sequence length="296" mass="33215">MVHRHKSTLPQWYAESKFLETEVTSKISDQTLNYTFGHLFQSPSNPGYRNGNQLQINFCHLEFPWDCTGALSDPPLDIPDILKKVYKDMTPRCTIDGTLKNADEVHMLVQRFVSAGYTCQQDIVDHVMCLDLTEKNKNMDGAKREQQLGWLDGTDLDALVDCNQRSFGYQDAEWLRIKLGRVIELKDCFHLFTTASSAPDSVVSGERASGIDAFAVVFLPVEKAADLALVHVVGTVPERRRHGLASEVLRRAISSLPASVCRVYLQACDPAAISLYKKMGFKVVGEIKTTECHFNE</sequence>
<accession>A0A9W7XIR0</accession>
<evidence type="ECO:0000313" key="2">
    <source>
        <dbReference type="EMBL" id="KAJ1645477.1"/>
    </source>
</evidence>
<dbReference type="AlphaFoldDB" id="A0A9W7XIR0"/>
<reference evidence="2" key="1">
    <citation type="submission" date="2022-07" db="EMBL/GenBank/DDBJ databases">
        <title>Phylogenomic reconstructions and comparative analyses of Kickxellomycotina fungi.</title>
        <authorList>
            <person name="Reynolds N.K."/>
            <person name="Stajich J.E."/>
            <person name="Barry K."/>
            <person name="Grigoriev I.V."/>
            <person name="Crous P."/>
            <person name="Smith M.E."/>
        </authorList>
    </citation>
    <scope>NUCLEOTIDE SEQUENCE</scope>
    <source>
        <strain evidence="2">NBRC 105413</strain>
    </source>
</reference>
<dbReference type="Proteomes" id="UP001145021">
    <property type="component" value="Unassembled WGS sequence"/>
</dbReference>
<dbReference type="PROSITE" id="PS51186">
    <property type="entry name" value="GNAT"/>
    <property type="match status" value="1"/>
</dbReference>
<dbReference type="Gene3D" id="3.40.630.30">
    <property type="match status" value="1"/>
</dbReference>
<keyword evidence="3" id="KW-1185">Reference proteome</keyword>
<dbReference type="InterPro" id="IPR016181">
    <property type="entry name" value="Acyl_CoA_acyltransferase"/>
</dbReference>
<dbReference type="GO" id="GO:0016747">
    <property type="term" value="F:acyltransferase activity, transferring groups other than amino-acyl groups"/>
    <property type="evidence" value="ECO:0007669"/>
    <property type="project" value="InterPro"/>
</dbReference>
<gene>
    <name evidence="2" type="ORF">LPJ64_002946</name>
</gene>
<dbReference type="Pfam" id="PF00583">
    <property type="entry name" value="Acetyltransf_1"/>
    <property type="match status" value="1"/>
</dbReference>
<comment type="caution">
    <text evidence="2">The sequence shown here is derived from an EMBL/GenBank/DDBJ whole genome shotgun (WGS) entry which is preliminary data.</text>
</comment>
<organism evidence="2 3">
    <name type="scientific">Coemansia asiatica</name>
    <dbReference type="NCBI Taxonomy" id="1052880"/>
    <lineage>
        <taxon>Eukaryota</taxon>
        <taxon>Fungi</taxon>
        <taxon>Fungi incertae sedis</taxon>
        <taxon>Zoopagomycota</taxon>
        <taxon>Kickxellomycotina</taxon>
        <taxon>Kickxellomycetes</taxon>
        <taxon>Kickxellales</taxon>
        <taxon>Kickxellaceae</taxon>
        <taxon>Coemansia</taxon>
    </lineage>
</organism>
<evidence type="ECO:0000259" key="1">
    <source>
        <dbReference type="PROSITE" id="PS51186"/>
    </source>
</evidence>